<feature type="compositionally biased region" description="Basic and acidic residues" evidence="7">
    <location>
        <begin position="384"/>
        <end position="395"/>
    </location>
</feature>
<evidence type="ECO:0000256" key="3">
    <source>
        <dbReference type="ARBA" id="ARBA00022552"/>
    </source>
</evidence>
<feature type="region of interest" description="Disordered" evidence="7">
    <location>
        <begin position="139"/>
        <end position="195"/>
    </location>
</feature>
<keyword evidence="4" id="KW-0539">Nucleus</keyword>
<reference evidence="8 9" key="1">
    <citation type="journal article" date="2011" name="Science">
        <title>The Selaginella genome identifies genetic changes associated with the evolution of vascular plants.</title>
        <authorList>
            <person name="Banks J.A."/>
            <person name="Nishiyama T."/>
            <person name="Hasebe M."/>
            <person name="Bowman J.L."/>
            <person name="Gribskov M."/>
            <person name="dePamphilis C."/>
            <person name="Albert V.A."/>
            <person name="Aono N."/>
            <person name="Aoyama T."/>
            <person name="Ambrose B.A."/>
            <person name="Ashton N.W."/>
            <person name="Axtell M.J."/>
            <person name="Barker E."/>
            <person name="Barker M.S."/>
            <person name="Bennetzen J.L."/>
            <person name="Bonawitz N.D."/>
            <person name="Chapple C."/>
            <person name="Cheng C."/>
            <person name="Correa L.G."/>
            <person name="Dacre M."/>
            <person name="DeBarry J."/>
            <person name="Dreyer I."/>
            <person name="Elias M."/>
            <person name="Engstrom E.M."/>
            <person name="Estelle M."/>
            <person name="Feng L."/>
            <person name="Finet C."/>
            <person name="Floyd S.K."/>
            <person name="Frommer W.B."/>
            <person name="Fujita T."/>
            <person name="Gramzow L."/>
            <person name="Gutensohn M."/>
            <person name="Harholt J."/>
            <person name="Hattori M."/>
            <person name="Heyl A."/>
            <person name="Hirai T."/>
            <person name="Hiwatashi Y."/>
            <person name="Ishikawa M."/>
            <person name="Iwata M."/>
            <person name="Karol K.G."/>
            <person name="Koehler B."/>
            <person name="Kolukisaoglu U."/>
            <person name="Kubo M."/>
            <person name="Kurata T."/>
            <person name="Lalonde S."/>
            <person name="Li K."/>
            <person name="Li Y."/>
            <person name="Litt A."/>
            <person name="Lyons E."/>
            <person name="Manning G."/>
            <person name="Maruyama T."/>
            <person name="Michael T.P."/>
            <person name="Mikami K."/>
            <person name="Miyazaki S."/>
            <person name="Morinaga S."/>
            <person name="Murata T."/>
            <person name="Mueller-Roeber B."/>
            <person name="Nelson D.R."/>
            <person name="Obara M."/>
            <person name="Oguri Y."/>
            <person name="Olmstead R.G."/>
            <person name="Onodera N."/>
            <person name="Petersen B.L."/>
            <person name="Pils B."/>
            <person name="Prigge M."/>
            <person name="Rensing S.A."/>
            <person name="Riano-Pachon D.M."/>
            <person name="Roberts A.W."/>
            <person name="Sato Y."/>
            <person name="Scheller H.V."/>
            <person name="Schulz B."/>
            <person name="Schulz C."/>
            <person name="Shakirov E.V."/>
            <person name="Shibagaki N."/>
            <person name="Shinohara N."/>
            <person name="Shippen D.E."/>
            <person name="Soerensen I."/>
            <person name="Sotooka R."/>
            <person name="Sugimoto N."/>
            <person name="Sugita M."/>
            <person name="Sumikawa N."/>
            <person name="Tanurdzic M."/>
            <person name="Theissen G."/>
            <person name="Ulvskov P."/>
            <person name="Wakazuki S."/>
            <person name="Weng J.K."/>
            <person name="Willats W.W."/>
            <person name="Wipf D."/>
            <person name="Wolf P.G."/>
            <person name="Yang L."/>
            <person name="Zimmer A.D."/>
            <person name="Zhu Q."/>
            <person name="Mitros T."/>
            <person name="Hellsten U."/>
            <person name="Loque D."/>
            <person name="Otillar R."/>
            <person name="Salamov A."/>
            <person name="Schmutz J."/>
            <person name="Shapiro H."/>
            <person name="Lindquist E."/>
            <person name="Lucas S."/>
            <person name="Rokhsar D."/>
            <person name="Grigoriev I.V."/>
        </authorList>
    </citation>
    <scope>NUCLEOTIDE SEQUENCE [LARGE SCALE GENOMIC DNA]</scope>
</reference>
<evidence type="ECO:0000256" key="6">
    <source>
        <dbReference type="ARBA" id="ARBA00029455"/>
    </source>
</evidence>
<organism evidence="9">
    <name type="scientific">Selaginella moellendorffii</name>
    <name type="common">Spikemoss</name>
    <dbReference type="NCBI Taxonomy" id="88036"/>
    <lineage>
        <taxon>Eukaryota</taxon>
        <taxon>Viridiplantae</taxon>
        <taxon>Streptophyta</taxon>
        <taxon>Embryophyta</taxon>
        <taxon>Tracheophyta</taxon>
        <taxon>Lycopodiopsida</taxon>
        <taxon>Selaginellales</taxon>
        <taxon>Selaginellaceae</taxon>
        <taxon>Selaginella</taxon>
    </lineage>
</organism>
<dbReference type="PANTHER" id="PTHR17039">
    <property type="entry name" value="U3 SMALL NUCLEOLAR RIBONUCLEOPROTEIN PROTEIN MPP10"/>
    <property type="match status" value="1"/>
</dbReference>
<dbReference type="Proteomes" id="UP000001514">
    <property type="component" value="Unassembled WGS sequence"/>
</dbReference>
<evidence type="ECO:0000256" key="1">
    <source>
        <dbReference type="ARBA" id="ARBA00004604"/>
    </source>
</evidence>
<keyword evidence="3" id="KW-0698">rRNA processing</keyword>
<dbReference type="GO" id="GO:0005732">
    <property type="term" value="C:sno(s)RNA-containing ribonucleoprotein complex"/>
    <property type="evidence" value="ECO:0007669"/>
    <property type="project" value="InterPro"/>
</dbReference>
<evidence type="ECO:0000256" key="2">
    <source>
        <dbReference type="ARBA" id="ARBA00022517"/>
    </source>
</evidence>
<keyword evidence="2" id="KW-0690">Ribosome biogenesis</keyword>
<keyword evidence="5" id="KW-0687">Ribonucleoprotein</keyword>
<feature type="region of interest" description="Disordered" evidence="7">
    <location>
        <begin position="78"/>
        <end position="118"/>
    </location>
</feature>
<dbReference type="KEGG" id="smo:SELMODRAFT_423082"/>
<name>D8SKI3_SELML</name>
<dbReference type="FunCoup" id="D8SKI3">
    <property type="interactions" value="3373"/>
</dbReference>
<gene>
    <name evidence="8" type="ORF">SELMODRAFT_423082</name>
</gene>
<protein>
    <submittedName>
        <fullName evidence="8">Uncharacterized protein</fullName>
    </submittedName>
</protein>
<keyword evidence="9" id="KW-1185">Reference proteome</keyword>
<dbReference type="HOGENOM" id="CLU_011271_5_1_1"/>
<comment type="similarity">
    <text evidence="6">Belongs to the MPP10 family.</text>
</comment>
<feature type="compositionally biased region" description="Basic and acidic residues" evidence="7">
    <location>
        <begin position="173"/>
        <end position="195"/>
    </location>
</feature>
<dbReference type="GO" id="GO:0006364">
    <property type="term" value="P:rRNA processing"/>
    <property type="evidence" value="ECO:0007669"/>
    <property type="project" value="UniProtKB-KW"/>
</dbReference>
<dbReference type="PIRSF" id="PIRSF017300">
    <property type="entry name" value="snoRNP_Mpp10"/>
    <property type="match status" value="1"/>
</dbReference>
<comment type="subcellular location">
    <subcellularLocation>
        <location evidence="1">Nucleus</location>
        <location evidence="1">Nucleolus</location>
    </subcellularLocation>
</comment>
<feature type="region of interest" description="Disordered" evidence="7">
    <location>
        <begin position="384"/>
        <end position="476"/>
    </location>
</feature>
<evidence type="ECO:0000256" key="5">
    <source>
        <dbReference type="ARBA" id="ARBA00023274"/>
    </source>
</evidence>
<dbReference type="InterPro" id="IPR012173">
    <property type="entry name" value="Mpp10"/>
</dbReference>
<dbReference type="AlphaFoldDB" id="D8SKI3"/>
<dbReference type="GO" id="GO:0034457">
    <property type="term" value="C:Mpp10 complex"/>
    <property type="evidence" value="ECO:0000318"/>
    <property type="project" value="GO_Central"/>
</dbReference>
<evidence type="ECO:0000313" key="9">
    <source>
        <dbReference type="Proteomes" id="UP000001514"/>
    </source>
</evidence>
<dbReference type="PANTHER" id="PTHR17039:SF0">
    <property type="entry name" value="U3 SMALL NUCLEOLAR RIBONUCLEOPROTEIN PROTEIN MPP10"/>
    <property type="match status" value="1"/>
</dbReference>
<sequence length="476" mass="54241">MARRWLLCAILRPARGWMRRRSLNPLRRLLTQGFDAEQIWQQIEIQDRQLLSSVRRQIRDLEKLDAAGDFFGLGNAVAEEQENGKAEASDDSLSEEDKETEGEEVSDEEEEEAEAGVSNVLEDKFLKLKDMDRFLLDAEEEYQRGDEAPEKDEEEDDEEDDEDDGADSDDGDKDISERLQEKSSHEKQLEKTQKRIELLEKANMDPKDWTMRGEITAAKRPKNSALEADLDFEHNARPAPIITEEVTTSLEDLIRRRIIDGLFDDVERKQKLPDVPLAQKMEIDESKSTKGLGELYEEEYMQSAGLASAPETEADKLKQEARDVFKRLCIKLDALAHFHFAPKPVIEDMAVKDVPALAMEEVAPVFVSDASMLAPEEMFSGKGAVKDEKELEKGDRKRRRASKKRKYKAQQKAQALPKRPRADDKTEEQLSAAPKKKQTSDFVKSAKVFAELDRQKTQPAAKAKIEKSMQPSSFKL</sequence>
<feature type="compositionally biased region" description="Basic and acidic residues" evidence="7">
    <location>
        <begin position="139"/>
        <end position="148"/>
    </location>
</feature>
<evidence type="ECO:0000313" key="8">
    <source>
        <dbReference type="EMBL" id="EFJ14852.1"/>
    </source>
</evidence>
<dbReference type="EMBL" id="GL377625">
    <property type="protein sequence ID" value="EFJ14852.1"/>
    <property type="molecule type" value="Genomic_DNA"/>
</dbReference>
<dbReference type="Gramene" id="EFJ14852">
    <property type="protein sequence ID" value="EFJ14852"/>
    <property type="gene ID" value="SELMODRAFT_423082"/>
</dbReference>
<feature type="compositionally biased region" description="Acidic residues" evidence="7">
    <location>
        <begin position="149"/>
        <end position="172"/>
    </location>
</feature>
<dbReference type="STRING" id="88036.D8SKI3"/>
<accession>D8SKI3</accession>
<feature type="compositionally biased region" description="Acidic residues" evidence="7">
    <location>
        <begin position="89"/>
        <end position="114"/>
    </location>
</feature>
<dbReference type="GO" id="GO:0032040">
    <property type="term" value="C:small-subunit processome"/>
    <property type="evidence" value="ECO:0000318"/>
    <property type="project" value="GO_Central"/>
</dbReference>
<dbReference type="Pfam" id="PF04006">
    <property type="entry name" value="Mpp10"/>
    <property type="match status" value="1"/>
</dbReference>
<feature type="compositionally biased region" description="Basic residues" evidence="7">
    <location>
        <begin position="396"/>
        <end position="409"/>
    </location>
</feature>
<dbReference type="InParanoid" id="D8SKI3"/>
<evidence type="ECO:0000256" key="7">
    <source>
        <dbReference type="SAM" id="MobiDB-lite"/>
    </source>
</evidence>
<evidence type="ECO:0000256" key="4">
    <source>
        <dbReference type="ARBA" id="ARBA00023242"/>
    </source>
</evidence>
<dbReference type="eggNOG" id="KOG2600">
    <property type="taxonomic scope" value="Eukaryota"/>
</dbReference>
<proteinExistence type="inferred from homology"/>
<dbReference type="OMA" id="THFEYKP"/>